<dbReference type="InterPro" id="IPR050135">
    <property type="entry name" value="dGTPase-like"/>
</dbReference>
<evidence type="ECO:0000259" key="2">
    <source>
        <dbReference type="PROSITE" id="PS51831"/>
    </source>
</evidence>
<dbReference type="PANTHER" id="PTHR11373:SF32">
    <property type="entry name" value="DEOXYGUANOSINETRIPHOSPHATE TRIPHOSPHOHYDROLASE"/>
    <property type="match status" value="1"/>
</dbReference>
<dbReference type="NCBIfam" id="TIGR01353">
    <property type="entry name" value="dGTP_triPase"/>
    <property type="match status" value="1"/>
</dbReference>
<dbReference type="InterPro" id="IPR006261">
    <property type="entry name" value="dGTPase"/>
</dbReference>
<dbReference type="SMART" id="SM00471">
    <property type="entry name" value="HDc"/>
    <property type="match status" value="1"/>
</dbReference>
<proteinExistence type="predicted"/>
<dbReference type="STRING" id="1324314.BVG16_09675"/>
<keyword evidence="1 3" id="KW-0378">Hydrolase</keyword>
<gene>
    <name evidence="3" type="ORF">BVG16_09675</name>
</gene>
<dbReference type="EMBL" id="MSZX01000003">
    <property type="protein sequence ID" value="OPA79343.1"/>
    <property type="molecule type" value="Genomic_DNA"/>
</dbReference>
<dbReference type="InterPro" id="IPR006674">
    <property type="entry name" value="HD_domain"/>
</dbReference>
<dbReference type="SUPFAM" id="SSF109604">
    <property type="entry name" value="HD-domain/PDEase-like"/>
    <property type="match status" value="1"/>
</dbReference>
<dbReference type="Gene3D" id="1.10.3210.10">
    <property type="entry name" value="Hypothetical protein af1432"/>
    <property type="match status" value="1"/>
</dbReference>
<feature type="domain" description="HD" evidence="2">
    <location>
        <begin position="57"/>
        <end position="218"/>
    </location>
</feature>
<organism evidence="3 4">
    <name type="scientific">Paenibacillus selenitireducens</name>
    <dbReference type="NCBI Taxonomy" id="1324314"/>
    <lineage>
        <taxon>Bacteria</taxon>
        <taxon>Bacillati</taxon>
        <taxon>Bacillota</taxon>
        <taxon>Bacilli</taxon>
        <taxon>Bacillales</taxon>
        <taxon>Paenibacillaceae</taxon>
        <taxon>Paenibacillus</taxon>
    </lineage>
</organism>
<keyword evidence="4" id="KW-1185">Reference proteome</keyword>
<evidence type="ECO:0000313" key="4">
    <source>
        <dbReference type="Proteomes" id="UP000190188"/>
    </source>
</evidence>
<dbReference type="InterPro" id="IPR003607">
    <property type="entry name" value="HD/PDEase_dom"/>
</dbReference>
<name>A0A1T2XI71_9BACL</name>
<dbReference type="CDD" id="cd00077">
    <property type="entry name" value="HDc"/>
    <property type="match status" value="1"/>
</dbReference>
<evidence type="ECO:0000313" key="3">
    <source>
        <dbReference type="EMBL" id="OPA79343.1"/>
    </source>
</evidence>
<dbReference type="PROSITE" id="PS51831">
    <property type="entry name" value="HD"/>
    <property type="match status" value="1"/>
</dbReference>
<dbReference type="GO" id="GO:0008832">
    <property type="term" value="F:dGTPase activity"/>
    <property type="evidence" value="ECO:0007669"/>
    <property type="project" value="TreeGrafter"/>
</dbReference>
<dbReference type="AlphaFoldDB" id="A0A1T2XI71"/>
<protein>
    <submittedName>
        <fullName evidence="3">dGTP triphosphohydrolase</fullName>
    </submittedName>
</protein>
<dbReference type="RefSeq" id="WP_078498343.1">
    <property type="nucleotide sequence ID" value="NZ_MSZX01000003.1"/>
</dbReference>
<dbReference type="GO" id="GO:0006203">
    <property type="term" value="P:dGTP catabolic process"/>
    <property type="evidence" value="ECO:0007669"/>
    <property type="project" value="TreeGrafter"/>
</dbReference>
<accession>A0A1T2XI71</accession>
<evidence type="ECO:0000256" key="1">
    <source>
        <dbReference type="ARBA" id="ARBA00022801"/>
    </source>
</evidence>
<dbReference type="Pfam" id="PF13286">
    <property type="entry name" value="HD_assoc"/>
    <property type="match status" value="1"/>
</dbReference>
<dbReference type="InterPro" id="IPR026875">
    <property type="entry name" value="PHydrolase_assoc_dom"/>
</dbReference>
<reference evidence="3 4" key="1">
    <citation type="submission" date="2017-01" db="EMBL/GenBank/DDBJ databases">
        <title>Genome analysis of Paenibacillus selenitrireducens ES3-24.</title>
        <authorList>
            <person name="Xu D."/>
            <person name="Yao R."/>
            <person name="Zheng S."/>
        </authorList>
    </citation>
    <scope>NUCLEOTIDE SEQUENCE [LARGE SCALE GENOMIC DNA]</scope>
    <source>
        <strain evidence="3 4">ES3-24</strain>
    </source>
</reference>
<dbReference type="OrthoDB" id="9803619at2"/>
<dbReference type="PANTHER" id="PTHR11373">
    <property type="entry name" value="DEOXYNUCLEOSIDE TRIPHOSPHATE TRIPHOSPHOHYDROLASE"/>
    <property type="match status" value="1"/>
</dbReference>
<sequence length="438" mass="51134">MDLRKLRLNELTSTTFSEEREEYERDYARLIQSPSFRRLQGKSQVFGAGTGDYYRTRLTHSLEVSQIAREVARRLPRQYPFLEKREHPGLMIDPTVVECAALAHDLGHPPFGHKGEEVLNSLLAEEYGLKYEGNAQNFRILMFLEKRAGSGSGLDLTAAVLLATNKYPYHINEPGRLKGVYTSEWEAIAELRHKWAMPHEAKTLETQLMDLCDDIAYSTHDIEDGIRAGKIQMNPTFFEDDRLLEHLVHEIIHDNGNAELCWEQVDIKSMARRVLADYLAQWEEIYHACDRESSRTRREMKARWVSIFAGRVGIIDDPARNWKKVTFVRDGQQDFELLRTMEILKKLAWVTLVMDFRVQRLQMRSEIMIRRLWESFILPETGGRIIPPDWIESYEKHQQQWSWPRFVADYISGMTDSYAEKVYAELFASKSGSIYEMD</sequence>
<dbReference type="Pfam" id="PF01966">
    <property type="entry name" value="HD"/>
    <property type="match status" value="1"/>
</dbReference>
<comment type="caution">
    <text evidence="3">The sequence shown here is derived from an EMBL/GenBank/DDBJ whole genome shotgun (WGS) entry which is preliminary data.</text>
</comment>
<dbReference type="Proteomes" id="UP000190188">
    <property type="component" value="Unassembled WGS sequence"/>
</dbReference>